<evidence type="ECO:0000313" key="2">
    <source>
        <dbReference type="Proteomes" id="UP000222531"/>
    </source>
</evidence>
<evidence type="ECO:0000313" key="1">
    <source>
        <dbReference type="EMBL" id="PHQ48507.1"/>
    </source>
</evidence>
<gene>
    <name evidence="1" type="ORF">BLA24_29570</name>
</gene>
<comment type="caution">
    <text evidence="1">The sequence shown here is derived from an EMBL/GenBank/DDBJ whole genome shotgun (WGS) entry which is preliminary data.</text>
</comment>
<sequence length="62" mass="6793">MAGREASGDRQAAVGARPLLAFNRELSDEEVRQLQSRHDAIGALLEPPSADDDHCHHHLLPD</sequence>
<dbReference type="AlphaFoldDB" id="A0A2G1XB87"/>
<accession>A0A2G1XB87</accession>
<organism evidence="1 2">
    <name type="scientific">Streptomyces cinnamoneus</name>
    <name type="common">Streptoverticillium cinnamoneum</name>
    <dbReference type="NCBI Taxonomy" id="53446"/>
    <lineage>
        <taxon>Bacteria</taxon>
        <taxon>Bacillati</taxon>
        <taxon>Actinomycetota</taxon>
        <taxon>Actinomycetes</taxon>
        <taxon>Kitasatosporales</taxon>
        <taxon>Streptomycetaceae</taxon>
        <taxon>Streptomyces</taxon>
        <taxon>Streptomyces cinnamoneus group</taxon>
    </lineage>
</organism>
<name>A0A2G1XB87_STRCJ</name>
<keyword evidence="2" id="KW-1185">Reference proteome</keyword>
<dbReference type="EMBL" id="NHZO01000162">
    <property type="protein sequence ID" value="PHQ48507.1"/>
    <property type="molecule type" value="Genomic_DNA"/>
</dbReference>
<reference evidence="1 2" key="1">
    <citation type="journal article" date="2017" name="Biochemistry">
        <title>Identification of the Biosynthetic Pathway for the Antibiotic Bicyclomycin.</title>
        <authorList>
            <person name="Patteson J."/>
            <person name="Cai W."/>
            <person name="Johnson R.A."/>
            <person name="Santa Maria K."/>
            <person name="Li B."/>
        </authorList>
    </citation>
    <scope>NUCLEOTIDE SEQUENCE [LARGE SCALE GENOMIC DNA]</scope>
    <source>
        <strain evidence="1 2">ATCC 21532</strain>
    </source>
</reference>
<dbReference type="Proteomes" id="UP000222531">
    <property type="component" value="Unassembled WGS sequence"/>
</dbReference>
<proteinExistence type="predicted"/>
<dbReference type="RefSeq" id="WP_099202121.1">
    <property type="nucleotide sequence ID" value="NZ_JBIRXA010000009.1"/>
</dbReference>
<protein>
    <submittedName>
        <fullName evidence="1">Uncharacterized protein</fullName>
    </submittedName>
</protein>